<comment type="caution">
    <text evidence="1">The sequence shown here is derived from an EMBL/GenBank/DDBJ whole genome shotgun (WGS) entry which is preliminary data.</text>
</comment>
<organism evidence="1 2">
    <name type="scientific">Nitrosomonas nitrosa</name>
    <dbReference type="NCBI Taxonomy" id="52442"/>
    <lineage>
        <taxon>Bacteria</taxon>
        <taxon>Pseudomonadati</taxon>
        <taxon>Pseudomonadota</taxon>
        <taxon>Betaproteobacteria</taxon>
        <taxon>Nitrosomonadales</taxon>
        <taxon>Nitrosomonadaceae</taxon>
        <taxon>Nitrosomonas</taxon>
    </lineage>
</organism>
<proteinExistence type="predicted"/>
<evidence type="ECO:0000313" key="2">
    <source>
        <dbReference type="Proteomes" id="UP000601736"/>
    </source>
</evidence>
<dbReference type="Proteomes" id="UP000601736">
    <property type="component" value="Unassembled WGS sequence"/>
</dbReference>
<accession>A0A8H9D9M7</accession>
<protein>
    <submittedName>
        <fullName evidence="1">Uncharacterized protein</fullName>
    </submittedName>
</protein>
<evidence type="ECO:0000313" key="1">
    <source>
        <dbReference type="EMBL" id="CAE6495533.1"/>
    </source>
</evidence>
<reference evidence="1" key="1">
    <citation type="submission" date="2021-02" db="EMBL/GenBank/DDBJ databases">
        <authorList>
            <person name="Han P."/>
        </authorList>
    </citation>
    <scope>NUCLEOTIDE SEQUENCE</scope>
    <source>
        <strain evidence="1">Nitrosomonas nitrosa 18-3D</strain>
    </source>
</reference>
<dbReference type="AlphaFoldDB" id="A0A8H9D9M7"/>
<dbReference type="EMBL" id="CAJNAP010000006">
    <property type="protein sequence ID" value="CAE6495533.1"/>
    <property type="molecule type" value="Genomic_DNA"/>
</dbReference>
<name>A0A8H9D9M7_9PROT</name>
<gene>
    <name evidence="1" type="ORF">NMYAN_140018</name>
</gene>
<sequence length="74" mass="8484">MPPCLYRRTRYGAIRTVHTAISRLWPEKGATPLALVEVLARIGGHVFRFLVSTGRACDHRLKNNRVMHKSANEW</sequence>